<dbReference type="RefSeq" id="WP_092421828.1">
    <property type="nucleotide sequence ID" value="NZ_FNCL01000002.1"/>
</dbReference>
<evidence type="ECO:0000256" key="4">
    <source>
        <dbReference type="PROSITE-ProRule" id="PRU01248"/>
    </source>
</evidence>
<keyword evidence="2 4" id="KW-0238">DNA-binding</keyword>
<protein>
    <submittedName>
        <fullName evidence="7">Site-specific recombinase XerD</fullName>
    </submittedName>
</protein>
<dbReference type="InterPro" id="IPR013762">
    <property type="entry name" value="Integrase-like_cat_sf"/>
</dbReference>
<keyword evidence="1" id="KW-0229">DNA integration</keyword>
<dbReference type="InterPro" id="IPR010998">
    <property type="entry name" value="Integrase_recombinase_N"/>
</dbReference>
<feature type="domain" description="Core-binding (CB)" evidence="6">
    <location>
        <begin position="58"/>
        <end position="134"/>
    </location>
</feature>
<evidence type="ECO:0000259" key="5">
    <source>
        <dbReference type="PROSITE" id="PS51898"/>
    </source>
</evidence>
<dbReference type="Gene3D" id="1.10.150.130">
    <property type="match status" value="1"/>
</dbReference>
<reference evidence="8" key="1">
    <citation type="submission" date="2016-10" db="EMBL/GenBank/DDBJ databases">
        <authorList>
            <person name="Varghese N."/>
            <person name="Submissions S."/>
        </authorList>
    </citation>
    <scope>NUCLEOTIDE SEQUENCE [LARGE SCALE GENOMIC DNA]</scope>
    <source>
        <strain evidence="8">DSM 26894</strain>
    </source>
</reference>
<keyword evidence="8" id="KW-1185">Reference proteome</keyword>
<feature type="domain" description="Tyr recombinase" evidence="5">
    <location>
        <begin position="163"/>
        <end position="338"/>
    </location>
</feature>
<dbReference type="OrthoDB" id="6388170at2"/>
<dbReference type="InterPro" id="IPR044068">
    <property type="entry name" value="CB"/>
</dbReference>
<dbReference type="PANTHER" id="PTHR30349:SF94">
    <property type="entry name" value="INTEGRASE_RECOMBINASE HI_1414-RELATED"/>
    <property type="match status" value="1"/>
</dbReference>
<dbReference type="Gene3D" id="1.10.443.10">
    <property type="entry name" value="Intergrase catalytic core"/>
    <property type="match status" value="1"/>
</dbReference>
<keyword evidence="3" id="KW-0233">DNA recombination</keyword>
<dbReference type="SUPFAM" id="SSF56349">
    <property type="entry name" value="DNA breaking-rejoining enzymes"/>
    <property type="match status" value="1"/>
</dbReference>
<dbReference type="PROSITE" id="PS51900">
    <property type="entry name" value="CB"/>
    <property type="match status" value="1"/>
</dbReference>
<dbReference type="PROSITE" id="PS51898">
    <property type="entry name" value="TYR_RECOMBINASE"/>
    <property type="match status" value="1"/>
</dbReference>
<dbReference type="STRING" id="311180.SAMN04488050_101699"/>
<name>A0A1I6PQU6_9RHOB</name>
<evidence type="ECO:0000256" key="3">
    <source>
        <dbReference type="ARBA" id="ARBA00023172"/>
    </source>
</evidence>
<accession>A0A1I6PQU6</accession>
<dbReference type="AlphaFoldDB" id="A0A1I6PQU6"/>
<dbReference type="GO" id="GO:0006310">
    <property type="term" value="P:DNA recombination"/>
    <property type="evidence" value="ECO:0007669"/>
    <property type="project" value="UniProtKB-KW"/>
</dbReference>
<dbReference type="InterPro" id="IPR050090">
    <property type="entry name" value="Tyrosine_recombinase_XerCD"/>
</dbReference>
<dbReference type="CDD" id="cd00796">
    <property type="entry name" value="INT_Rci_Hp1_C"/>
    <property type="match status" value="1"/>
</dbReference>
<dbReference type="GO" id="GO:0003677">
    <property type="term" value="F:DNA binding"/>
    <property type="evidence" value="ECO:0007669"/>
    <property type="project" value="UniProtKB-UniRule"/>
</dbReference>
<dbReference type="Pfam" id="PF00589">
    <property type="entry name" value="Phage_integrase"/>
    <property type="match status" value="1"/>
</dbReference>
<dbReference type="Proteomes" id="UP000199392">
    <property type="component" value="Unassembled WGS sequence"/>
</dbReference>
<evidence type="ECO:0000313" key="7">
    <source>
        <dbReference type="EMBL" id="SFS42438.1"/>
    </source>
</evidence>
<dbReference type="PANTHER" id="PTHR30349">
    <property type="entry name" value="PHAGE INTEGRASE-RELATED"/>
    <property type="match status" value="1"/>
</dbReference>
<evidence type="ECO:0000313" key="8">
    <source>
        <dbReference type="Proteomes" id="UP000199392"/>
    </source>
</evidence>
<evidence type="ECO:0000256" key="1">
    <source>
        <dbReference type="ARBA" id="ARBA00022908"/>
    </source>
</evidence>
<dbReference type="InterPro" id="IPR011010">
    <property type="entry name" value="DNA_brk_join_enz"/>
</dbReference>
<proteinExistence type="predicted"/>
<evidence type="ECO:0000259" key="6">
    <source>
        <dbReference type="PROSITE" id="PS51900"/>
    </source>
</evidence>
<sequence>MATISKLPSGKYRAQVRKQGIYKARSFDRKADAKAWAADIERAIGQGGQAGTISSAGLTFGDLMGAYLEQVETGRTTKATLNRIKGGALGKVKLKHLDAVHLAEFVEKRRKDGITGATLAGDLSALSAVLKWGRRVKKLDINEKLAAEARGDLTAARIDTRSAERDRIPTDDELAALVAYFDGNPRQGIPMGDITKFGAASAMRLSEICRIRIEDFDREARTVIIRERKDPKRKARNDQTVPLVGAAFDLAVKHAGDREKGRIFPYESRSASAAFTRAVAKLGIADLHFHDLRHLAVTSLFRAGLGIELVAVVSGHRDWKHLKRYTQLGAADVHAALAERA</sequence>
<evidence type="ECO:0000256" key="2">
    <source>
        <dbReference type="ARBA" id="ARBA00023125"/>
    </source>
</evidence>
<organism evidence="7 8">
    <name type="scientific">Alloyangia pacifica</name>
    <dbReference type="NCBI Taxonomy" id="311180"/>
    <lineage>
        <taxon>Bacteria</taxon>
        <taxon>Pseudomonadati</taxon>
        <taxon>Pseudomonadota</taxon>
        <taxon>Alphaproteobacteria</taxon>
        <taxon>Rhodobacterales</taxon>
        <taxon>Roseobacteraceae</taxon>
        <taxon>Alloyangia</taxon>
    </lineage>
</organism>
<dbReference type="EMBL" id="FOZW01000001">
    <property type="protein sequence ID" value="SFS42438.1"/>
    <property type="molecule type" value="Genomic_DNA"/>
</dbReference>
<gene>
    <name evidence="7" type="ORF">SAMN04488050_101699</name>
</gene>
<dbReference type="GO" id="GO:0015074">
    <property type="term" value="P:DNA integration"/>
    <property type="evidence" value="ECO:0007669"/>
    <property type="project" value="UniProtKB-KW"/>
</dbReference>
<dbReference type="InterPro" id="IPR002104">
    <property type="entry name" value="Integrase_catalytic"/>
</dbReference>